<name>A0A365Y3H3_9BACT</name>
<reference evidence="1 2" key="1">
    <citation type="submission" date="2018-05" db="EMBL/GenBank/DDBJ databases">
        <title>Chitinophaga sp. K3CV102501T nov., isolated from isolated from a monsoon evergreen broad-leaved forest soil.</title>
        <authorList>
            <person name="Lv Y."/>
        </authorList>
    </citation>
    <scope>NUCLEOTIDE SEQUENCE [LARGE SCALE GENOMIC DNA]</scope>
    <source>
        <strain evidence="1 2">GDMCC 1.1325</strain>
    </source>
</reference>
<accession>A0A365Y3H3</accession>
<proteinExistence type="predicted"/>
<organism evidence="1 2">
    <name type="scientific">Chitinophaga flava</name>
    <dbReference type="NCBI Taxonomy" id="2259036"/>
    <lineage>
        <taxon>Bacteria</taxon>
        <taxon>Pseudomonadati</taxon>
        <taxon>Bacteroidota</taxon>
        <taxon>Chitinophagia</taxon>
        <taxon>Chitinophagales</taxon>
        <taxon>Chitinophagaceae</taxon>
        <taxon>Chitinophaga</taxon>
    </lineage>
</organism>
<dbReference type="Proteomes" id="UP000253410">
    <property type="component" value="Unassembled WGS sequence"/>
</dbReference>
<evidence type="ECO:0000313" key="2">
    <source>
        <dbReference type="Proteomes" id="UP000253410"/>
    </source>
</evidence>
<comment type="caution">
    <text evidence="1">The sequence shown here is derived from an EMBL/GenBank/DDBJ whole genome shotgun (WGS) entry which is preliminary data.</text>
</comment>
<gene>
    <name evidence="1" type="ORF">DF182_11385</name>
</gene>
<evidence type="ECO:0000313" key="1">
    <source>
        <dbReference type="EMBL" id="RBL93143.1"/>
    </source>
</evidence>
<evidence type="ECO:0008006" key="3">
    <source>
        <dbReference type="Google" id="ProtNLM"/>
    </source>
</evidence>
<sequence length="135" mass="14703">MASCSKKKDATPDGHFTFKLGDITYQSNSTQGYMTDTVIAGKRTLIIDGVTNNFGKHMELMITFPGNVQPGTYDEQAGVMTLMDIQQKEGGYISKTLSIKLESINSKQAEGTLSGTLTSGEIEKPLTDGTFKVYF</sequence>
<dbReference type="AlphaFoldDB" id="A0A365Y3H3"/>
<keyword evidence="2" id="KW-1185">Reference proteome</keyword>
<dbReference type="EMBL" id="QFFJ01000001">
    <property type="protein sequence ID" value="RBL93143.1"/>
    <property type="molecule type" value="Genomic_DNA"/>
</dbReference>
<protein>
    <recommendedName>
        <fullName evidence="3">Lipocalin-like domain-containing protein</fullName>
    </recommendedName>
</protein>